<dbReference type="AlphaFoldDB" id="A0A379TEY9"/>
<accession>A0A379TEY9</accession>
<evidence type="ECO:0000313" key="2">
    <source>
        <dbReference type="EMBL" id="SUG48155.1"/>
    </source>
</evidence>
<protein>
    <submittedName>
        <fullName evidence="2">Phage-like protein</fullName>
    </submittedName>
</protein>
<evidence type="ECO:0000256" key="1">
    <source>
        <dbReference type="SAM" id="MobiDB-lite"/>
    </source>
</evidence>
<organism evidence="2 3">
    <name type="scientific">Salmonella enterica subsp. arizonae</name>
    <dbReference type="NCBI Taxonomy" id="59203"/>
    <lineage>
        <taxon>Bacteria</taxon>
        <taxon>Pseudomonadati</taxon>
        <taxon>Pseudomonadota</taxon>
        <taxon>Gammaproteobacteria</taxon>
        <taxon>Enterobacterales</taxon>
        <taxon>Enterobacteriaceae</taxon>
        <taxon>Salmonella</taxon>
    </lineage>
</organism>
<feature type="region of interest" description="Disordered" evidence="1">
    <location>
        <begin position="1"/>
        <end position="24"/>
    </location>
</feature>
<dbReference type="Proteomes" id="UP000254741">
    <property type="component" value="Unassembled WGS sequence"/>
</dbReference>
<sequence>MPLNADNPVATTTEESAEKSRKGTRITNAQIQAWRDLPPETKREAGGWKIWAHTQGISISGARHYLTNTGLTTYGMVRLQQPEEKGYSITNAQIQAWLGLPPETKREAGGWKIWAQTQGISISSARHYLTNTGLTPQGMVRMQQPEEKGSSITNAQIQAWRDLPPEAKRETGGWKTWAQLQGIASGSAGNFLTNSGLTLVGTERLKPPGERSTPITNMQIQTWRDLPPETKREAGGWMKWAQLQGINIKSARTFLTNSGLTLVGTERLKPPEERGTPITNTQIQTWRDLPQEAKREAGGWMKWAQAQGVDISCARSYLTNTGLKPKGIVRLQPPEKEAPRSHRRNFWHGLTCHRRSATHQEDGQHGRRHRGYPTGAPESIWHWQTTKCPPVTHRDHRRPQPSQVPVHKYRHPQTLAMR</sequence>
<name>A0A379TEY9_SALER</name>
<evidence type="ECO:0000313" key="3">
    <source>
        <dbReference type="Proteomes" id="UP000254741"/>
    </source>
</evidence>
<dbReference type="EMBL" id="UGXG01000002">
    <property type="protein sequence ID" value="SUG48155.1"/>
    <property type="molecule type" value="Genomic_DNA"/>
</dbReference>
<gene>
    <name evidence="2" type="ORF">NCTC8297_03448</name>
</gene>
<proteinExistence type="predicted"/>
<feature type="region of interest" description="Disordered" evidence="1">
    <location>
        <begin position="356"/>
        <end position="378"/>
    </location>
</feature>
<reference evidence="2 3" key="1">
    <citation type="submission" date="2018-06" db="EMBL/GenBank/DDBJ databases">
        <authorList>
            <consortium name="Pathogen Informatics"/>
            <person name="Doyle S."/>
        </authorList>
    </citation>
    <scope>NUCLEOTIDE SEQUENCE [LARGE SCALE GENOMIC DNA]</scope>
    <source>
        <strain evidence="2 3">NCTC8297</strain>
    </source>
</reference>